<organism evidence="1">
    <name type="scientific">marine sediment metagenome</name>
    <dbReference type="NCBI Taxonomy" id="412755"/>
    <lineage>
        <taxon>unclassified sequences</taxon>
        <taxon>metagenomes</taxon>
        <taxon>ecological metagenomes</taxon>
    </lineage>
</organism>
<name>A0A0F9GBL6_9ZZZZ</name>
<evidence type="ECO:0008006" key="2">
    <source>
        <dbReference type="Google" id="ProtNLM"/>
    </source>
</evidence>
<sequence>MRLLTRSDFDGLGCAALLIERGVIDSVKFVHPKDIQDGKVEVTVDDVLANVPYVDGCGLWFDHHSSEEERNACGAFEGVSDPSYPSTARAIFVYYGGEAEFDNVRLRELVAAVDKSDTADMTAEEILHPEGWVLLSFILDPRTGLGRYRDYRISNYQLMLDMMDYCRTMSPEQILQQPDVKERVERYSQQQSVFVEMLRANTTIRGNVIVLDLRDQEEIFTGNRFALY</sequence>
<dbReference type="SUPFAM" id="SSF64182">
    <property type="entry name" value="DHH phosphoesterases"/>
    <property type="match status" value="1"/>
</dbReference>
<feature type="non-terminal residue" evidence="1">
    <location>
        <position position="228"/>
    </location>
</feature>
<evidence type="ECO:0000313" key="1">
    <source>
        <dbReference type="EMBL" id="KKL66855.1"/>
    </source>
</evidence>
<dbReference type="EMBL" id="LAZR01027071">
    <property type="protein sequence ID" value="KKL66855.1"/>
    <property type="molecule type" value="Genomic_DNA"/>
</dbReference>
<dbReference type="AlphaFoldDB" id="A0A0F9GBL6"/>
<proteinExistence type="predicted"/>
<accession>A0A0F9GBL6</accession>
<protein>
    <recommendedName>
        <fullName evidence="2">Exopolyphosphatase</fullName>
    </recommendedName>
</protein>
<dbReference type="InterPro" id="IPR038763">
    <property type="entry name" value="DHH_sf"/>
</dbReference>
<reference evidence="1" key="1">
    <citation type="journal article" date="2015" name="Nature">
        <title>Complex archaea that bridge the gap between prokaryotes and eukaryotes.</title>
        <authorList>
            <person name="Spang A."/>
            <person name="Saw J.H."/>
            <person name="Jorgensen S.L."/>
            <person name="Zaremba-Niedzwiedzka K."/>
            <person name="Martijn J."/>
            <person name="Lind A.E."/>
            <person name="van Eijk R."/>
            <person name="Schleper C."/>
            <person name="Guy L."/>
            <person name="Ettema T.J."/>
        </authorList>
    </citation>
    <scope>NUCLEOTIDE SEQUENCE</scope>
</reference>
<comment type="caution">
    <text evidence="1">The sequence shown here is derived from an EMBL/GenBank/DDBJ whole genome shotgun (WGS) entry which is preliminary data.</text>
</comment>
<gene>
    <name evidence="1" type="ORF">LCGC14_2140800</name>
</gene>